<dbReference type="GO" id="GO:0005829">
    <property type="term" value="C:cytosol"/>
    <property type="evidence" value="ECO:0007669"/>
    <property type="project" value="TreeGrafter"/>
</dbReference>
<dbReference type="Proteomes" id="UP000176611">
    <property type="component" value="Unassembled WGS sequence"/>
</dbReference>
<comment type="caution">
    <text evidence="18">The sequence shown here is derived from an EMBL/GenBank/DDBJ whole genome shotgun (WGS) entry which is preliminary data.</text>
</comment>
<gene>
    <name evidence="16" type="primary">murB</name>
    <name evidence="18" type="ORF">A2586_00425</name>
</gene>
<evidence type="ECO:0000256" key="13">
    <source>
        <dbReference type="ARBA" id="ARBA00023306"/>
    </source>
</evidence>
<keyword evidence="12 16" id="KW-0560">Oxidoreductase</keyword>
<comment type="subcellular location">
    <subcellularLocation>
        <location evidence="3 16">Cytoplasm</location>
    </subcellularLocation>
</comment>
<evidence type="ECO:0000256" key="8">
    <source>
        <dbReference type="ARBA" id="ARBA00022827"/>
    </source>
</evidence>
<dbReference type="PROSITE" id="PS51387">
    <property type="entry name" value="FAD_PCMH"/>
    <property type="match status" value="1"/>
</dbReference>
<evidence type="ECO:0000256" key="1">
    <source>
        <dbReference type="ARBA" id="ARBA00001974"/>
    </source>
</evidence>
<sequence>MIKENISLKQFSHYKIGGPARYFYDAKNREEIKDALVKRRTLNLPLFILGGGTNLLISDEGFSGIVLRPNMDYIKQVDETTLHVGAGTSVHDLLMYLVKNKLSGMEWAGGLPGTVGGAVRGNAGAFGGEIKDVVYHAISIDSDKEEGVFVERDNKECRFGYRTSIFKGEANNEIIIEVTLLLKKGKKEDIEKMIQEKINYRIERHPMDYPNIGSIFKNVDVNLFTREYLEPVKDRIKKDPFPVVPTAVLISLCGLAGAVHGGAMISPKHPNFIINTGNASSRDVEYLIAFIKREVYKKFHVNLEEEIVRVS</sequence>
<dbReference type="Gene3D" id="3.90.78.10">
    <property type="entry name" value="UDP-N-acetylenolpyruvoylglucosamine reductase, C-terminal domain"/>
    <property type="match status" value="1"/>
</dbReference>
<dbReference type="GO" id="GO:0008360">
    <property type="term" value="P:regulation of cell shape"/>
    <property type="evidence" value="ECO:0007669"/>
    <property type="project" value="UniProtKB-KW"/>
</dbReference>
<accession>A0A1G1ZZ19</accession>
<dbReference type="EMBL" id="MHJO01000002">
    <property type="protein sequence ID" value="OGY69843.1"/>
    <property type="molecule type" value="Genomic_DNA"/>
</dbReference>
<evidence type="ECO:0000259" key="17">
    <source>
        <dbReference type="PROSITE" id="PS51387"/>
    </source>
</evidence>
<dbReference type="InterPro" id="IPR003170">
    <property type="entry name" value="MurB"/>
</dbReference>
<proteinExistence type="inferred from homology"/>
<comment type="pathway">
    <text evidence="4 16">Cell wall biogenesis; peptidoglycan biosynthesis.</text>
</comment>
<evidence type="ECO:0000256" key="15">
    <source>
        <dbReference type="ARBA" id="ARBA00048914"/>
    </source>
</evidence>
<comment type="function">
    <text evidence="2 16">Cell wall formation.</text>
</comment>
<evidence type="ECO:0000256" key="10">
    <source>
        <dbReference type="ARBA" id="ARBA00022960"/>
    </source>
</evidence>
<evidence type="ECO:0000256" key="12">
    <source>
        <dbReference type="ARBA" id="ARBA00023002"/>
    </source>
</evidence>
<keyword evidence="9 16" id="KW-0521">NADP</keyword>
<dbReference type="InterPro" id="IPR016169">
    <property type="entry name" value="FAD-bd_PCMH_sub2"/>
</dbReference>
<keyword evidence="6 16" id="KW-0132">Cell division</keyword>
<dbReference type="EC" id="1.3.1.98" evidence="16"/>
<feature type="active site" evidence="16">
    <location>
        <position position="162"/>
    </location>
</feature>
<dbReference type="Pfam" id="PF02873">
    <property type="entry name" value="MurB_C"/>
    <property type="match status" value="1"/>
</dbReference>
<protein>
    <recommendedName>
        <fullName evidence="16">UDP-N-acetylenolpyruvoylglucosamine reductase</fullName>
        <ecNumber evidence="16">1.3.1.98</ecNumber>
    </recommendedName>
    <alternativeName>
        <fullName evidence="16">UDP-N-acetylmuramate dehydrogenase</fullName>
    </alternativeName>
</protein>
<evidence type="ECO:0000256" key="4">
    <source>
        <dbReference type="ARBA" id="ARBA00004752"/>
    </source>
</evidence>
<evidence type="ECO:0000256" key="2">
    <source>
        <dbReference type="ARBA" id="ARBA00003921"/>
    </source>
</evidence>
<dbReference type="SUPFAM" id="SSF56194">
    <property type="entry name" value="Uridine diphospho-N-Acetylenolpyruvylglucosamine reductase, MurB, C-terminal domain"/>
    <property type="match status" value="1"/>
</dbReference>
<dbReference type="UniPathway" id="UPA00219"/>
<evidence type="ECO:0000256" key="3">
    <source>
        <dbReference type="ARBA" id="ARBA00004496"/>
    </source>
</evidence>
<evidence type="ECO:0000256" key="5">
    <source>
        <dbReference type="ARBA" id="ARBA00022490"/>
    </source>
</evidence>
<dbReference type="InterPro" id="IPR036318">
    <property type="entry name" value="FAD-bd_PCMH-like_sf"/>
</dbReference>
<comment type="catalytic activity">
    <reaction evidence="15 16">
        <text>UDP-N-acetyl-alpha-D-muramate + NADP(+) = UDP-N-acetyl-3-O-(1-carboxyvinyl)-alpha-D-glucosamine + NADPH + H(+)</text>
        <dbReference type="Rhea" id="RHEA:12248"/>
        <dbReference type="ChEBI" id="CHEBI:15378"/>
        <dbReference type="ChEBI" id="CHEBI:57783"/>
        <dbReference type="ChEBI" id="CHEBI:58349"/>
        <dbReference type="ChEBI" id="CHEBI:68483"/>
        <dbReference type="ChEBI" id="CHEBI:70757"/>
        <dbReference type="EC" id="1.3.1.98"/>
    </reaction>
</comment>
<dbReference type="GO" id="GO:0071949">
    <property type="term" value="F:FAD binding"/>
    <property type="evidence" value="ECO:0007669"/>
    <property type="project" value="InterPro"/>
</dbReference>
<keyword evidence="8 16" id="KW-0274">FAD</keyword>
<dbReference type="HAMAP" id="MF_00037">
    <property type="entry name" value="MurB"/>
    <property type="match status" value="1"/>
</dbReference>
<dbReference type="GO" id="GO:0009252">
    <property type="term" value="P:peptidoglycan biosynthetic process"/>
    <property type="evidence" value="ECO:0007669"/>
    <property type="project" value="UniProtKB-UniRule"/>
</dbReference>
<dbReference type="InterPro" id="IPR036635">
    <property type="entry name" value="MurB_C_sf"/>
</dbReference>
<comment type="cofactor">
    <cofactor evidence="1 16">
        <name>FAD</name>
        <dbReference type="ChEBI" id="CHEBI:57692"/>
    </cofactor>
</comment>
<dbReference type="NCBIfam" id="TIGR00179">
    <property type="entry name" value="murB"/>
    <property type="match status" value="1"/>
</dbReference>
<keyword evidence="11 16" id="KW-0573">Peptidoglycan synthesis</keyword>
<comment type="similarity">
    <text evidence="16">Belongs to the MurB family.</text>
</comment>
<name>A0A1G1ZZ19_9BACT</name>
<dbReference type="PANTHER" id="PTHR21071">
    <property type="entry name" value="UDP-N-ACETYLENOLPYRUVOYLGLUCOSAMINE REDUCTASE"/>
    <property type="match status" value="1"/>
</dbReference>
<evidence type="ECO:0000256" key="14">
    <source>
        <dbReference type="ARBA" id="ARBA00023316"/>
    </source>
</evidence>
<evidence type="ECO:0000256" key="7">
    <source>
        <dbReference type="ARBA" id="ARBA00022630"/>
    </source>
</evidence>
<dbReference type="GO" id="GO:0008762">
    <property type="term" value="F:UDP-N-acetylmuramate dehydrogenase activity"/>
    <property type="evidence" value="ECO:0007669"/>
    <property type="project" value="UniProtKB-UniRule"/>
</dbReference>
<dbReference type="InterPro" id="IPR006094">
    <property type="entry name" value="Oxid_FAD_bind_N"/>
</dbReference>
<evidence type="ECO:0000313" key="19">
    <source>
        <dbReference type="Proteomes" id="UP000176611"/>
    </source>
</evidence>
<feature type="active site" evidence="16">
    <location>
        <position position="306"/>
    </location>
</feature>
<dbReference type="InterPro" id="IPR011601">
    <property type="entry name" value="MurB_C"/>
</dbReference>
<dbReference type="AlphaFoldDB" id="A0A1G1ZZ19"/>
<dbReference type="GO" id="GO:0051301">
    <property type="term" value="P:cell division"/>
    <property type="evidence" value="ECO:0007669"/>
    <property type="project" value="UniProtKB-KW"/>
</dbReference>
<keyword evidence="5 16" id="KW-0963">Cytoplasm</keyword>
<evidence type="ECO:0000256" key="9">
    <source>
        <dbReference type="ARBA" id="ARBA00022857"/>
    </source>
</evidence>
<feature type="active site" description="Proton donor" evidence="16">
    <location>
        <position position="214"/>
    </location>
</feature>
<evidence type="ECO:0000256" key="6">
    <source>
        <dbReference type="ARBA" id="ARBA00022618"/>
    </source>
</evidence>
<evidence type="ECO:0000313" key="18">
    <source>
        <dbReference type="EMBL" id="OGY69843.1"/>
    </source>
</evidence>
<dbReference type="Gene3D" id="3.30.465.10">
    <property type="match status" value="1"/>
</dbReference>
<keyword evidence="13 16" id="KW-0131">Cell cycle</keyword>
<evidence type="ECO:0000256" key="11">
    <source>
        <dbReference type="ARBA" id="ARBA00022984"/>
    </source>
</evidence>
<keyword evidence="7 16" id="KW-0285">Flavoprotein</keyword>
<feature type="domain" description="FAD-binding PCMH-type" evidence="17">
    <location>
        <begin position="15"/>
        <end position="185"/>
    </location>
</feature>
<dbReference type="Pfam" id="PF01565">
    <property type="entry name" value="FAD_binding_4"/>
    <property type="match status" value="1"/>
</dbReference>
<dbReference type="SUPFAM" id="SSF56176">
    <property type="entry name" value="FAD-binding/transporter-associated domain-like"/>
    <property type="match status" value="1"/>
</dbReference>
<dbReference type="InterPro" id="IPR016166">
    <property type="entry name" value="FAD-bd_PCMH"/>
</dbReference>
<keyword evidence="14 16" id="KW-0961">Cell wall biogenesis/degradation</keyword>
<reference evidence="18 19" key="1">
    <citation type="journal article" date="2016" name="Nat. Commun.">
        <title>Thousands of microbial genomes shed light on interconnected biogeochemical processes in an aquifer system.</title>
        <authorList>
            <person name="Anantharaman K."/>
            <person name="Brown C.T."/>
            <person name="Hug L.A."/>
            <person name="Sharon I."/>
            <person name="Castelle C.J."/>
            <person name="Probst A.J."/>
            <person name="Thomas B.C."/>
            <person name="Singh A."/>
            <person name="Wilkins M.J."/>
            <person name="Karaoz U."/>
            <person name="Brodie E.L."/>
            <person name="Williams K.H."/>
            <person name="Hubbard S.S."/>
            <person name="Banfield J.F."/>
        </authorList>
    </citation>
    <scope>NUCLEOTIDE SEQUENCE [LARGE SCALE GENOMIC DNA]</scope>
</reference>
<dbReference type="InterPro" id="IPR016167">
    <property type="entry name" value="FAD-bd_PCMH_sub1"/>
</dbReference>
<dbReference type="PANTHER" id="PTHR21071:SF4">
    <property type="entry name" value="UDP-N-ACETYLENOLPYRUVOYLGLUCOSAMINE REDUCTASE"/>
    <property type="match status" value="1"/>
</dbReference>
<evidence type="ECO:0000256" key="16">
    <source>
        <dbReference type="HAMAP-Rule" id="MF_00037"/>
    </source>
</evidence>
<keyword evidence="10 16" id="KW-0133">Cell shape</keyword>
<dbReference type="Gene3D" id="3.30.43.10">
    <property type="entry name" value="Uridine Diphospho-n-acetylenolpyruvylglucosamine Reductase, domain 2"/>
    <property type="match status" value="1"/>
</dbReference>
<dbReference type="GO" id="GO:0071555">
    <property type="term" value="P:cell wall organization"/>
    <property type="evidence" value="ECO:0007669"/>
    <property type="project" value="UniProtKB-KW"/>
</dbReference>
<organism evidence="18 19">
    <name type="scientific">Candidatus Harrisonbacteria bacterium RIFOXYD1_FULL_40_9</name>
    <dbReference type="NCBI Taxonomy" id="1798412"/>
    <lineage>
        <taxon>Bacteria</taxon>
        <taxon>Candidatus Harrisoniibacteriota</taxon>
    </lineage>
</organism>